<dbReference type="EMBL" id="SRZC01000010">
    <property type="protein sequence ID" value="TGX82305.1"/>
    <property type="molecule type" value="Genomic_DNA"/>
</dbReference>
<protein>
    <submittedName>
        <fullName evidence="1">HlyD family secretion protein</fullName>
    </submittedName>
</protein>
<proteinExistence type="predicted"/>
<gene>
    <name evidence="1" type="ORF">E5358_07085</name>
</gene>
<evidence type="ECO:0000313" key="2">
    <source>
        <dbReference type="Proteomes" id="UP000308886"/>
    </source>
</evidence>
<comment type="caution">
    <text evidence="1">The sequence shown here is derived from an EMBL/GenBank/DDBJ whole genome shotgun (WGS) entry which is preliminary data.</text>
</comment>
<dbReference type="Proteomes" id="UP000308886">
    <property type="component" value="Unassembled WGS sequence"/>
</dbReference>
<organism evidence="1 2">
    <name type="scientific">Palleniella muris</name>
    <dbReference type="NCBI Taxonomy" id="3038145"/>
    <lineage>
        <taxon>Bacteria</taxon>
        <taxon>Pseudomonadati</taxon>
        <taxon>Bacteroidota</taxon>
        <taxon>Bacteroidia</taxon>
        <taxon>Bacteroidales</taxon>
        <taxon>Prevotellaceae</taxon>
        <taxon>Palleniella</taxon>
    </lineage>
</organism>
<name>A0AC61QQR5_9BACT</name>
<accession>A0AC61QQR5</accession>
<keyword evidence="2" id="KW-1185">Reference proteome</keyword>
<reference evidence="1" key="1">
    <citation type="submission" date="2019-04" db="EMBL/GenBank/DDBJ databases">
        <title>Microbes associate with the intestines of laboratory mice.</title>
        <authorList>
            <person name="Navarre W."/>
            <person name="Wong E."/>
            <person name="Huang K."/>
            <person name="Tropini C."/>
            <person name="Ng K."/>
            <person name="Yu B."/>
        </authorList>
    </citation>
    <scope>NUCLEOTIDE SEQUENCE</scope>
    <source>
        <strain evidence="1">NM73_A23</strain>
    </source>
</reference>
<evidence type="ECO:0000313" key="1">
    <source>
        <dbReference type="EMBL" id="TGX82305.1"/>
    </source>
</evidence>
<sequence length="327" mass="36041">MNEKQQNKSVMLAVVAFVLVVLVVGAIGYFTIGTAKEEIQGEIEVEEYRVSSKVPGRILELCVKEGDYVKAGDTLAILDSPEIKAKKAQAESADDAAQALSDMAQAGARQEQIRGAYELFQQAKAGADVARKSYERIQRLFDEGVVTAQKRDETYAAYKAMEAQMKAAKSQYDMAVNGARKEEKRAAAAQVNRAKGAVQEVEAYMHETVQIAQMDGEVSDIYPKLGELVGTGSPIMTISMMKDIYATFNIREDQLNGMKVGDTFAAFCPAFGKELQMKVYYIKDQGSYATWKATKSNGQYDLKTFEVKARPLNPFDGLRPGMTLVKK</sequence>